<dbReference type="RefSeq" id="WP_335421957.1">
    <property type="nucleotide sequence ID" value="NZ_JBALHR010000004.1"/>
</dbReference>
<dbReference type="Pfam" id="PF14247">
    <property type="entry name" value="DUF4344"/>
    <property type="match status" value="2"/>
</dbReference>
<comment type="caution">
    <text evidence="2">The sequence shown here is derived from an EMBL/GenBank/DDBJ whole genome shotgun (WGS) entry which is preliminary data.</text>
</comment>
<organism evidence="2 3">
    <name type="scientific">Gemmobacter denitrificans</name>
    <dbReference type="NCBI Taxonomy" id="3123040"/>
    <lineage>
        <taxon>Bacteria</taxon>
        <taxon>Pseudomonadati</taxon>
        <taxon>Pseudomonadota</taxon>
        <taxon>Alphaproteobacteria</taxon>
        <taxon>Rhodobacterales</taxon>
        <taxon>Paracoccaceae</taxon>
        <taxon>Gemmobacter</taxon>
    </lineage>
</organism>
<keyword evidence="3" id="KW-1185">Reference proteome</keyword>
<dbReference type="Proteomes" id="UP001431963">
    <property type="component" value="Unassembled WGS sequence"/>
</dbReference>
<reference evidence="2" key="1">
    <citation type="submission" date="2024-02" db="EMBL/GenBank/DDBJ databases">
        <title>Genome sequences of strain Gemmobacter sp. JM10B15.</title>
        <authorList>
            <person name="Zhang M."/>
        </authorList>
    </citation>
    <scope>NUCLEOTIDE SEQUENCE</scope>
    <source>
        <strain evidence="2">JM10B15</strain>
    </source>
</reference>
<proteinExistence type="predicted"/>
<protein>
    <submittedName>
        <fullName evidence="2">DUF4344 domain-containing metallopeptidase</fullName>
    </submittedName>
</protein>
<keyword evidence="1" id="KW-0732">Signal</keyword>
<sequence length="240" mass="26687">MRIALLASLLASPVLADDEAQSNFVADNLVAIFYHELGHALIDQLELPVLGKEEDAADILSVLLIDEVWEPQIAQEIVANTAMAYAISAAASAEEDPGFWDVHGHDMQRYFTSVCLFYGADPDNREQFAIAAELPVERAAGCPEERQLAEDSWWVYLQDLSDQAPGTALKLDAAEDEFTATVIAEEIRELNERFDLPQAIEVDIEACDQINAFYIPDESRIVMCSEFTNYLWEVAEAAEL</sequence>
<evidence type="ECO:0000313" key="3">
    <source>
        <dbReference type="Proteomes" id="UP001431963"/>
    </source>
</evidence>
<gene>
    <name evidence="2" type="ORF">V6590_08625</name>
</gene>
<name>A0ABU8BU41_9RHOB</name>
<evidence type="ECO:0000313" key="2">
    <source>
        <dbReference type="EMBL" id="MEH7828213.1"/>
    </source>
</evidence>
<dbReference type="EMBL" id="JBALHR010000004">
    <property type="protein sequence ID" value="MEH7828213.1"/>
    <property type="molecule type" value="Genomic_DNA"/>
</dbReference>
<accession>A0ABU8BU41</accession>
<feature type="chain" id="PRO_5045491396" evidence="1">
    <location>
        <begin position="17"/>
        <end position="240"/>
    </location>
</feature>
<feature type="signal peptide" evidence="1">
    <location>
        <begin position="1"/>
        <end position="16"/>
    </location>
</feature>
<dbReference type="InterPro" id="IPR025644">
    <property type="entry name" value="DUF4344"/>
</dbReference>
<evidence type="ECO:0000256" key="1">
    <source>
        <dbReference type="SAM" id="SignalP"/>
    </source>
</evidence>